<keyword evidence="1" id="KW-1133">Transmembrane helix</keyword>
<evidence type="ECO:0000313" key="3">
    <source>
        <dbReference type="Proteomes" id="UP001589733"/>
    </source>
</evidence>
<comment type="caution">
    <text evidence="2">The sequence shown here is derived from an EMBL/GenBank/DDBJ whole genome shotgun (WGS) entry which is preliminary data.</text>
</comment>
<feature type="transmembrane region" description="Helical" evidence="1">
    <location>
        <begin position="246"/>
        <end position="267"/>
    </location>
</feature>
<dbReference type="Proteomes" id="UP001589733">
    <property type="component" value="Unassembled WGS sequence"/>
</dbReference>
<protein>
    <submittedName>
        <fullName evidence="2">Low temperature requirement protein A</fullName>
    </submittedName>
</protein>
<gene>
    <name evidence="2" type="ORF">ACFFLM_26555</name>
</gene>
<keyword evidence="1" id="KW-0472">Membrane</keyword>
<accession>A0ABV6BAR1</accession>
<feature type="transmembrane region" description="Helical" evidence="1">
    <location>
        <begin position="144"/>
        <end position="169"/>
    </location>
</feature>
<dbReference type="EMBL" id="JBHLYR010000093">
    <property type="protein sequence ID" value="MFB9995498.1"/>
    <property type="molecule type" value="Genomic_DNA"/>
</dbReference>
<dbReference type="PANTHER" id="PTHR36840:SF1">
    <property type="entry name" value="BLL5714 PROTEIN"/>
    <property type="match status" value="1"/>
</dbReference>
<dbReference type="PANTHER" id="PTHR36840">
    <property type="entry name" value="BLL5714 PROTEIN"/>
    <property type="match status" value="1"/>
</dbReference>
<keyword evidence="1" id="KW-0812">Transmembrane</keyword>
<reference evidence="2 3" key="1">
    <citation type="submission" date="2024-09" db="EMBL/GenBank/DDBJ databases">
        <authorList>
            <person name="Sun Q."/>
            <person name="Mori K."/>
        </authorList>
    </citation>
    <scope>NUCLEOTIDE SEQUENCE [LARGE SCALE GENOMIC DNA]</scope>
    <source>
        <strain evidence="2 3">JCM 13503</strain>
    </source>
</reference>
<organism evidence="2 3">
    <name type="scientific">Deinococcus oregonensis</name>
    <dbReference type="NCBI Taxonomy" id="1805970"/>
    <lineage>
        <taxon>Bacteria</taxon>
        <taxon>Thermotogati</taxon>
        <taxon>Deinococcota</taxon>
        <taxon>Deinococci</taxon>
        <taxon>Deinococcales</taxon>
        <taxon>Deinococcaceae</taxon>
        <taxon>Deinococcus</taxon>
    </lineage>
</organism>
<dbReference type="InterPro" id="IPR010640">
    <property type="entry name" value="Low_temperature_requirement_A"/>
</dbReference>
<dbReference type="RefSeq" id="WP_380017494.1">
    <property type="nucleotide sequence ID" value="NZ_JBHLYR010000093.1"/>
</dbReference>
<evidence type="ECO:0000256" key="1">
    <source>
        <dbReference type="SAM" id="Phobius"/>
    </source>
</evidence>
<name>A0ABV6BAR1_9DEIO</name>
<feature type="transmembrane region" description="Helical" evidence="1">
    <location>
        <begin position="189"/>
        <end position="211"/>
    </location>
</feature>
<feature type="transmembrane region" description="Helical" evidence="1">
    <location>
        <begin position="112"/>
        <end position="132"/>
    </location>
</feature>
<sequence>TFMWWRAGRHNPQTRVVTNVYVRNFSLSILLWVVAAFVGGPLGLALKAAGLLIDLITPLLTIKNQAQAFPAAARKLPERFGLFVIIVLGENLVGIVNGLADAGSVDVVTLTRFVLGFLLGFGLWWIYFDYIGRLEPDSHNRWKFITWSYLHLPLVIGITMMGAMVQHAIAPQVAGAEAHGDVHSVEAGVRWLLAGGFALFYLACAGLEYTLEQTEVLIATRTIVPLRILTAGVALLLPLLPVTLSWMVVGLILLHVLHAVLGVRAWFASDNAGRTDTH</sequence>
<feature type="transmembrane region" description="Helical" evidence="1">
    <location>
        <begin position="20"/>
        <end position="38"/>
    </location>
</feature>
<evidence type="ECO:0000313" key="2">
    <source>
        <dbReference type="EMBL" id="MFB9995498.1"/>
    </source>
</evidence>
<feature type="non-terminal residue" evidence="2">
    <location>
        <position position="1"/>
    </location>
</feature>
<dbReference type="Pfam" id="PF06772">
    <property type="entry name" value="LtrA"/>
    <property type="match status" value="1"/>
</dbReference>
<feature type="transmembrane region" description="Helical" evidence="1">
    <location>
        <begin position="223"/>
        <end position="240"/>
    </location>
</feature>
<proteinExistence type="predicted"/>
<keyword evidence="3" id="KW-1185">Reference proteome</keyword>